<evidence type="ECO:0000313" key="3">
    <source>
        <dbReference type="EMBL" id="MBC5833989.1"/>
    </source>
</evidence>
<evidence type="ECO:0000313" key="4">
    <source>
        <dbReference type="Proteomes" id="UP000605990"/>
    </source>
</evidence>
<name>A0ABR7IWG2_9FLAO</name>
<dbReference type="PANTHER" id="PTHR47199">
    <property type="entry name" value="PHOTOSYSTEM II STABILITY/ASSEMBLY FACTOR HCF136, CHLOROPLASTIC"/>
    <property type="match status" value="1"/>
</dbReference>
<dbReference type="CDD" id="cd15482">
    <property type="entry name" value="Sialidase_non-viral"/>
    <property type="match status" value="1"/>
</dbReference>
<dbReference type="Gene3D" id="2.130.10.10">
    <property type="entry name" value="YVTN repeat-like/Quinoprotein amine dehydrogenase"/>
    <property type="match status" value="1"/>
</dbReference>
<feature type="domain" description="Sortilin N-terminal" evidence="2">
    <location>
        <begin position="147"/>
        <end position="270"/>
    </location>
</feature>
<dbReference type="Proteomes" id="UP000605990">
    <property type="component" value="Unassembled WGS sequence"/>
</dbReference>
<dbReference type="Pfam" id="PF02012">
    <property type="entry name" value="BNR"/>
    <property type="match status" value="1"/>
</dbReference>
<dbReference type="InterPro" id="IPR002860">
    <property type="entry name" value="BNR_rpt"/>
</dbReference>
<keyword evidence="1" id="KW-0677">Repeat</keyword>
<dbReference type="Pfam" id="PF15902">
    <property type="entry name" value="Sortilin-Vps10"/>
    <property type="match status" value="1"/>
</dbReference>
<comment type="caution">
    <text evidence="3">The sequence shown here is derived from an EMBL/GenBank/DDBJ whole genome shotgun (WGS) entry which is preliminary data.</text>
</comment>
<reference evidence="3 4" key="1">
    <citation type="submission" date="2020-08" db="EMBL/GenBank/DDBJ databases">
        <title>Description of novel Flavobacterium F-408 isolate.</title>
        <authorList>
            <person name="Saticioglu I.B."/>
            <person name="Duman M."/>
            <person name="Altun S."/>
        </authorList>
    </citation>
    <scope>NUCLEOTIDE SEQUENCE [LARGE SCALE GENOMIC DNA]</scope>
    <source>
        <strain evidence="3 4">F-408</strain>
    </source>
</reference>
<dbReference type="InterPro" id="IPR015943">
    <property type="entry name" value="WD40/YVTN_repeat-like_dom_sf"/>
</dbReference>
<evidence type="ECO:0000256" key="1">
    <source>
        <dbReference type="ARBA" id="ARBA00022737"/>
    </source>
</evidence>
<dbReference type="PROSITE" id="PS51257">
    <property type="entry name" value="PROKAR_LIPOPROTEIN"/>
    <property type="match status" value="1"/>
</dbReference>
<dbReference type="RefSeq" id="WP_166125210.1">
    <property type="nucleotide sequence ID" value="NZ_JAANOQ010000001.1"/>
</dbReference>
<gene>
    <name evidence="3" type="ORF">H8R27_03745</name>
</gene>
<evidence type="ECO:0000259" key="2">
    <source>
        <dbReference type="Pfam" id="PF15902"/>
    </source>
</evidence>
<dbReference type="EMBL" id="JACRUN010000001">
    <property type="protein sequence ID" value="MBC5833989.1"/>
    <property type="molecule type" value="Genomic_DNA"/>
</dbReference>
<organism evidence="3 4">
    <name type="scientific">Flavobacterium bernardetii</name>
    <dbReference type="NCBI Taxonomy" id="2813823"/>
    <lineage>
        <taxon>Bacteria</taxon>
        <taxon>Pseudomonadati</taxon>
        <taxon>Bacteroidota</taxon>
        <taxon>Flavobacteriia</taxon>
        <taxon>Flavobacteriales</taxon>
        <taxon>Flavobacteriaceae</taxon>
        <taxon>Flavobacterium</taxon>
    </lineage>
</organism>
<dbReference type="PANTHER" id="PTHR47199:SF2">
    <property type="entry name" value="PHOTOSYSTEM II STABILITY_ASSEMBLY FACTOR HCF136, CHLOROPLASTIC"/>
    <property type="match status" value="1"/>
</dbReference>
<dbReference type="InterPro" id="IPR031778">
    <property type="entry name" value="Sortilin_N"/>
</dbReference>
<keyword evidence="4" id="KW-1185">Reference proteome</keyword>
<sequence>MRILVLLFSFVFISCKSTFKVVERKDIVLDSVSIRAIFPTIDGVWFGGTNSKAGFVSFQNDSDTKIVKLQKEITDFRSMSNFSNGILFLNAGTPANIYAMSTFGYSCASSLLYSESGEKVFYDSMFIDAKTKFGVIIGDPTEDCLSILLTEDSGKTWNKIPCANLPKTVDGEAAFAASDTNVKIVDGVIFIISGGKKSRLFKSKDKGKTWEVFETPIIQGEAMTGAFSMDFYNKRKGIIVGGNYEQQKDNSANKAFTKNGGKTWKLIAENEAFGYASCVQFMPKSNGKVIFTCGTSGVYYSSNYGKTWHKIIDDTDFYTLRFSSEKFIYLAGRNKVTKIKISH</sequence>
<proteinExistence type="predicted"/>
<protein>
    <submittedName>
        <fullName evidence="3">Oxidoreductase</fullName>
    </submittedName>
</protein>
<dbReference type="SUPFAM" id="SSF110296">
    <property type="entry name" value="Oligoxyloglucan reducing end-specific cellobiohydrolase"/>
    <property type="match status" value="1"/>
</dbReference>
<accession>A0ABR7IWG2</accession>